<dbReference type="InterPro" id="IPR059041">
    <property type="entry name" value="Ig_DLEC1_1"/>
</dbReference>
<dbReference type="InterPro" id="IPR013783">
    <property type="entry name" value="Ig-like_fold"/>
</dbReference>
<evidence type="ECO:0000313" key="3">
    <source>
        <dbReference type="EnsemblMetazoa" id="XP_038044561.1"/>
    </source>
</evidence>
<dbReference type="PANTHER" id="PTHR46348">
    <property type="entry name" value="DELETED IN LUNG AND ESOPHAGEAL CANCER PROTEIN 1"/>
    <property type="match status" value="1"/>
</dbReference>
<feature type="compositionally biased region" description="Polar residues" evidence="1">
    <location>
        <begin position="1094"/>
        <end position="1110"/>
    </location>
</feature>
<feature type="region of interest" description="Disordered" evidence="1">
    <location>
        <begin position="147"/>
        <end position="227"/>
    </location>
</feature>
<dbReference type="OMA" id="LIKYTWE"/>
<organism evidence="3 4">
    <name type="scientific">Patiria miniata</name>
    <name type="common">Bat star</name>
    <name type="synonym">Asterina miniata</name>
    <dbReference type="NCBI Taxonomy" id="46514"/>
    <lineage>
        <taxon>Eukaryota</taxon>
        <taxon>Metazoa</taxon>
        <taxon>Echinodermata</taxon>
        <taxon>Eleutherozoa</taxon>
        <taxon>Asterozoa</taxon>
        <taxon>Asteroidea</taxon>
        <taxon>Valvatacea</taxon>
        <taxon>Valvatida</taxon>
        <taxon>Asterinidae</taxon>
        <taxon>Patiria</taxon>
    </lineage>
</organism>
<dbReference type="PANTHER" id="PTHR46348:SF1">
    <property type="entry name" value="DELETED IN LUNG AND ESOPHAGEAL CANCER PROTEIN 1"/>
    <property type="match status" value="1"/>
</dbReference>
<dbReference type="OrthoDB" id="2115465at2759"/>
<proteinExistence type="predicted"/>
<dbReference type="GO" id="GO:0008285">
    <property type="term" value="P:negative regulation of cell population proliferation"/>
    <property type="evidence" value="ECO:0007669"/>
    <property type="project" value="InterPro"/>
</dbReference>
<evidence type="ECO:0000256" key="1">
    <source>
        <dbReference type="SAM" id="MobiDB-lite"/>
    </source>
</evidence>
<evidence type="ECO:0000313" key="4">
    <source>
        <dbReference type="Proteomes" id="UP000887568"/>
    </source>
</evidence>
<dbReference type="GeneID" id="119719256"/>
<dbReference type="Proteomes" id="UP000887568">
    <property type="component" value="Unplaced"/>
</dbReference>
<evidence type="ECO:0000259" key="2">
    <source>
        <dbReference type="Pfam" id="PF23277"/>
    </source>
</evidence>
<feature type="domain" description="Deleted in lung and esophageal cancer protein 1 Ig-like" evidence="2">
    <location>
        <begin position="285"/>
        <end position="384"/>
    </location>
</feature>
<dbReference type="CTD" id="9940"/>
<dbReference type="GO" id="GO:0005929">
    <property type="term" value="C:cilium"/>
    <property type="evidence" value="ECO:0007669"/>
    <property type="project" value="TreeGrafter"/>
</dbReference>
<keyword evidence="4" id="KW-1185">Reference proteome</keyword>
<accession>A0A913Z0N1</accession>
<sequence>MSAKLGRLPYDEPPMYLQRPSSGRSQDVTHVLARTFRDLFTRDFVEQETVRNLNKSRSGDDTYHEKYVEDLRKIQAERERRMAEALMLERHIMQARARSMAADERKLNQAAEGCDIYHDLGLPPVDPNLETYLDSDLLRKHGLIVPEDYSTAEPPPTKAPKAQRKPRYAEATDASTVRVHYTEDEFNIQEGGGKETPGSQADVMQSNGSGKPWQGTASPQSRERHRTDLAQVHSKTDFLRNPRHRPPSTLAGGKTLVKPNTVVHKLGGAKSTVLDTAKKEPSVVFLANPSTVVFTDYQVGRVYELPLDLKNVSAASRPLRVVPPKSQFFSVGLGKFPGEQGIVAPGMSCQYSIRFMPDSLMDFNDTITIQTQSSQPLVVKLQGRRPPPILSLSKDVECGHCLVGGKRTVQFLVKNVGGSGRFCLMPRESWPTTNFKSATNSDRVDLAPFIIQPAIFELLAGHTIPLQVTFTPTSVKHFRRNLTMICDNCTVKHFTLKGEGQTAGVELADVSEGGESLPAPGEMCDATAQHQIRFDPINPMTFTTKQLTIKNTTNVELPFHWEILRPHFECPVQEEESGEVLGGGIIQRLKDETNTFCINPDKGVLPPQGTCKATVAYAPTKIGPAHSVLHLILKEVPKDRQLSAASSSAASDDGREEELTPNGRSAQRSGAVQVSDVVGLEVELKGECEEFCITVEPYAIFVPGKLLVSTTIRKPFQMTNHSRFPAHFAWSNYSAGHIIEVETPQGTIPPESTVGLELALSGARPGPIDHTLQCHIQHQESTVPLRVVAHIVGPRVVIDTPSVDFGLVRHGDTAAAELHLRNASQVPASWRLEESEEFMLRDPKTGKTVSEFTLTPSSGDLPPLGSKVVKVTFKPVQCRRIQGVFKCAVADGNNSFVGVRADVQHPQACLQSSHLTMDEVYVGVPITREVTIVNQTLLPADFNWQEPLGSQADKCQVTFDPSQGRLQPRENLKVAVTFVAHAQGLLDDVKIPCFVEGMANPLILGLFTDVRGLTVTYVTLNPDREHGDEELLLDYGHDVELGSTPSRVVRVTNHTAIAAPFHITLEHFGSAKPPTPPDKDKESKDSSKRRGLLNRTSNLADPQSRTPSQIQTDYAKAVLRDDRGAAFVVSPASGMLEPFSELEVRVTAFSDMWGRYMDNLICKVSDLPPVVIPITMTVTGCPLCFSMATLKGQLPIVRFGTHVAGLPPVHRPLKIRNNSPCGIRLDWQIFNLVENDAQLLDLLVNIGEPFPLRDGNGEEIVPSQPDMSAVEIPRGENDGSPTVTTQPGLLQKVTEELESECRGSEIEGQLIKVVLREHEGERAEGGPFTVSDKQMVIPARGSIQMTASFDPQTDSLTLRGADWIGYGLGFMSLDSEGTRRVPGKVSRGQAYEMTPLRLDFTAYLKPALLTVETTDDEGMRYHTAASDLLDLANRAEFRSPYTKSQAANLTNATQTPLAFRLLTPKPFELLRTEPGSGQSRGGSAVPIQNQSAVSSGEQMLGLPPQKNLQINVAFHLTTDLLEMCLSKLQVGQEYFGVQLMKHEEERRLIIKQDLVIQYSNNAVQKLPLYAMVIIPSIRVTPSYLDFGTCLVSQQRELEVTISNPTGSASFWTVVSDPQQQAEELFRVVPSSGFLEAHVTHVSHSKMILKVHFTARHNVAYRGKFIFHGMLGETPQELEVRGQGSYDSRHEALVDV</sequence>
<feature type="region of interest" description="Disordered" evidence="1">
    <location>
        <begin position="1067"/>
        <end position="1110"/>
    </location>
</feature>
<dbReference type="Gene3D" id="2.60.40.10">
    <property type="entry name" value="Immunoglobulins"/>
    <property type="match status" value="8"/>
</dbReference>
<reference evidence="3" key="1">
    <citation type="submission" date="2022-11" db="UniProtKB">
        <authorList>
            <consortium name="EnsemblMetazoa"/>
        </authorList>
    </citation>
    <scope>IDENTIFICATION</scope>
</reference>
<dbReference type="RefSeq" id="XP_038044561.1">
    <property type="nucleotide sequence ID" value="XM_038188633.1"/>
</dbReference>
<dbReference type="GO" id="GO:0005737">
    <property type="term" value="C:cytoplasm"/>
    <property type="evidence" value="ECO:0007669"/>
    <property type="project" value="TreeGrafter"/>
</dbReference>
<protein>
    <recommendedName>
        <fullName evidence="2">Deleted in lung and esophageal cancer protein 1 Ig-like domain-containing protein</fullName>
    </recommendedName>
</protein>
<dbReference type="EnsemblMetazoa" id="XM_038188633.1">
    <property type="protein sequence ID" value="XP_038044561.1"/>
    <property type="gene ID" value="LOC119719256"/>
</dbReference>
<dbReference type="Pfam" id="PF23316">
    <property type="entry name" value="Ig_DLEC1_6th"/>
    <property type="match status" value="1"/>
</dbReference>
<dbReference type="InterPro" id="IPR033304">
    <property type="entry name" value="DLEC1"/>
</dbReference>
<feature type="region of interest" description="Disordered" evidence="1">
    <location>
        <begin position="1"/>
        <end position="24"/>
    </location>
</feature>
<feature type="region of interest" description="Disordered" evidence="1">
    <location>
        <begin position="643"/>
        <end position="670"/>
    </location>
</feature>
<feature type="compositionally biased region" description="Basic and acidic residues" evidence="1">
    <location>
        <begin position="1077"/>
        <end position="1088"/>
    </location>
</feature>
<dbReference type="Pfam" id="PF23277">
    <property type="entry name" value="Ig_Dlec1_1"/>
    <property type="match status" value="1"/>
</dbReference>
<name>A0A913Z0N1_PATMI</name>
<dbReference type="GO" id="GO:0015631">
    <property type="term" value="F:tubulin binding"/>
    <property type="evidence" value="ECO:0007669"/>
    <property type="project" value="TreeGrafter"/>
</dbReference>
<feature type="compositionally biased region" description="Polar residues" evidence="1">
    <location>
        <begin position="197"/>
        <end position="220"/>
    </location>
</feature>